<dbReference type="InterPro" id="IPR029016">
    <property type="entry name" value="GAF-like_dom_sf"/>
</dbReference>
<organism evidence="3 4">
    <name type="scientific">Streptomyces pseudovenezuelae</name>
    <dbReference type="NCBI Taxonomy" id="67350"/>
    <lineage>
        <taxon>Bacteria</taxon>
        <taxon>Bacillati</taxon>
        <taxon>Actinomycetota</taxon>
        <taxon>Actinomycetes</taxon>
        <taxon>Kitasatosporales</taxon>
        <taxon>Streptomycetaceae</taxon>
        <taxon>Streptomyces</taxon>
        <taxon>Streptomyces aurantiacus group</taxon>
    </lineage>
</organism>
<dbReference type="Proteomes" id="UP001160499">
    <property type="component" value="Unassembled WGS sequence"/>
</dbReference>
<keyword evidence="4" id="KW-1185">Reference proteome</keyword>
<evidence type="ECO:0000313" key="3">
    <source>
        <dbReference type="EMBL" id="MDH6222242.1"/>
    </source>
</evidence>
<evidence type="ECO:0000313" key="4">
    <source>
        <dbReference type="Proteomes" id="UP001160499"/>
    </source>
</evidence>
<dbReference type="SUPFAM" id="SSF55781">
    <property type="entry name" value="GAF domain-like"/>
    <property type="match status" value="1"/>
</dbReference>
<evidence type="ECO:0000259" key="2">
    <source>
        <dbReference type="SMART" id="SM01012"/>
    </source>
</evidence>
<dbReference type="SMART" id="SM01012">
    <property type="entry name" value="ANTAR"/>
    <property type="match status" value="1"/>
</dbReference>
<reference evidence="3 4" key="1">
    <citation type="submission" date="2023-04" db="EMBL/GenBank/DDBJ databases">
        <title>Forest soil microbial communities from Buena Vista Peninsula, Colon Province, Panama.</title>
        <authorList>
            <person name="Bouskill N."/>
        </authorList>
    </citation>
    <scope>NUCLEOTIDE SEQUENCE [LARGE SCALE GENOMIC DNA]</scope>
    <source>
        <strain evidence="3 4">GGS1</strain>
    </source>
</reference>
<dbReference type="InterPro" id="IPR005561">
    <property type="entry name" value="ANTAR"/>
</dbReference>
<evidence type="ECO:0000256" key="1">
    <source>
        <dbReference type="SAM" id="MobiDB-lite"/>
    </source>
</evidence>
<dbReference type="EMBL" id="JARXVH010000031">
    <property type="protein sequence ID" value="MDH6222242.1"/>
    <property type="molecule type" value="Genomic_DNA"/>
</dbReference>
<feature type="compositionally biased region" description="Acidic residues" evidence="1">
    <location>
        <begin position="235"/>
        <end position="245"/>
    </location>
</feature>
<comment type="caution">
    <text evidence="3">The sequence shown here is derived from an EMBL/GenBank/DDBJ whole genome shotgun (WGS) entry which is preliminary data.</text>
</comment>
<name>A0ABT6M109_9ACTN</name>
<proteinExistence type="predicted"/>
<feature type="region of interest" description="Disordered" evidence="1">
    <location>
        <begin position="223"/>
        <end position="245"/>
    </location>
</feature>
<gene>
    <name evidence="3" type="ORF">M2283_009591</name>
</gene>
<feature type="domain" description="ANTAR" evidence="2">
    <location>
        <begin position="164"/>
        <end position="219"/>
    </location>
</feature>
<accession>A0ABT6M109</accession>
<protein>
    <submittedName>
        <fullName evidence="3">GAF domain-containing protein</fullName>
    </submittedName>
</protein>
<sequence>MISDRMSEILLLLQTEEWPTVAADTADVLAVDGIAVSAGNAPGGTEILWSSGRISRDFEDLQLTLGYGPGADCLAGGTAVRVPDLGRVREDRWPALVIEASALKVRAVFCFPLHIGAITLGVLTLVRSSPGHLARAQGDDVNVLAVALTKYVLGLGSPLLSAAENQELTAPVLHQAVLHQATGMVSVQLSVPLGEALLRLRAHAYSNSRTLTDTARDVVDRRLWLEPDPHPMNPTDDEDTDEDED</sequence>
<dbReference type="Gene3D" id="3.30.450.40">
    <property type="match status" value="1"/>
</dbReference>